<organism evidence="10 11">
    <name type="scientific">Porites evermanni</name>
    <dbReference type="NCBI Taxonomy" id="104178"/>
    <lineage>
        <taxon>Eukaryota</taxon>
        <taxon>Metazoa</taxon>
        <taxon>Cnidaria</taxon>
        <taxon>Anthozoa</taxon>
        <taxon>Hexacorallia</taxon>
        <taxon>Scleractinia</taxon>
        <taxon>Fungiina</taxon>
        <taxon>Poritidae</taxon>
        <taxon>Porites</taxon>
    </lineage>
</organism>
<reference evidence="10 11" key="1">
    <citation type="submission" date="2022-05" db="EMBL/GenBank/DDBJ databases">
        <authorList>
            <consortium name="Genoscope - CEA"/>
            <person name="William W."/>
        </authorList>
    </citation>
    <scope>NUCLEOTIDE SEQUENCE [LARGE SCALE GENOMIC DNA]</scope>
</reference>
<evidence type="ECO:0000256" key="3">
    <source>
        <dbReference type="ARBA" id="ARBA00022679"/>
    </source>
</evidence>
<evidence type="ECO:0000256" key="4">
    <source>
        <dbReference type="ARBA" id="ARBA00022695"/>
    </source>
</evidence>
<protein>
    <recommendedName>
        <fullName evidence="9">Selenoprotein O</fullName>
    </recommendedName>
</protein>
<feature type="non-terminal residue" evidence="10">
    <location>
        <position position="320"/>
    </location>
</feature>
<evidence type="ECO:0000256" key="6">
    <source>
        <dbReference type="ARBA" id="ARBA00022741"/>
    </source>
</evidence>
<keyword evidence="7" id="KW-0067">ATP-binding</keyword>
<comment type="similarity">
    <text evidence="2">Belongs to the SELO family.</text>
</comment>
<dbReference type="Proteomes" id="UP001159427">
    <property type="component" value="Unassembled WGS sequence"/>
</dbReference>
<feature type="non-terminal residue" evidence="10">
    <location>
        <position position="1"/>
    </location>
</feature>
<gene>
    <name evidence="10" type="ORF">PEVE_00014018</name>
</gene>
<proteinExistence type="inferred from homology"/>
<dbReference type="PANTHER" id="PTHR12153:SF15">
    <property type="entry name" value="PROTEIN ADENYLYLTRANSFERASE SELO, MITOCHONDRIAL"/>
    <property type="match status" value="1"/>
</dbReference>
<comment type="caution">
    <text evidence="10">The sequence shown here is derived from an EMBL/GenBank/DDBJ whole genome shotgun (WGS) entry which is preliminary data.</text>
</comment>
<sequence length="320" mass="36219">HFKFFCTNFEKELGDFKMASGNVTLETLNFDNLALRTLPIDKETKNYVRQVSGACFSRVEPAPVENARTVAYSSQAMSLLDLPQEELKRDDFPEYFSGNKLLPGAEPSAHCYCGHQFGYFSGQLGDGAAMYLGEIVNKKGERWEIQFKGAGLTPYSRHADGRKVLRSSIREFLCSEVMSLALFSFSCYSKVITESKEETYLAFFKEVIRLTAKVVSLWQCVGFCHGVLNTDNMSILGLTIDYGPFGFLDHYDPNHICNASDDQGRYSYEAQPSICKWNLIKLAEAIKDVLPLERSKAAVEEIYDAEFQKCYMEKMRLKVG</sequence>
<dbReference type="InterPro" id="IPR003846">
    <property type="entry name" value="SelO"/>
</dbReference>
<evidence type="ECO:0000256" key="9">
    <source>
        <dbReference type="ARBA" id="ARBA00031547"/>
    </source>
</evidence>
<evidence type="ECO:0000256" key="1">
    <source>
        <dbReference type="ARBA" id="ARBA00001946"/>
    </source>
</evidence>
<comment type="cofactor">
    <cofactor evidence="1">
        <name>Mg(2+)</name>
        <dbReference type="ChEBI" id="CHEBI:18420"/>
    </cofactor>
</comment>
<keyword evidence="8" id="KW-0460">Magnesium</keyword>
<dbReference type="EMBL" id="CALNXI010002046">
    <property type="protein sequence ID" value="CAH3182129.1"/>
    <property type="molecule type" value="Genomic_DNA"/>
</dbReference>
<keyword evidence="5" id="KW-0479">Metal-binding</keyword>
<name>A0ABN8RVJ5_9CNID</name>
<evidence type="ECO:0000256" key="8">
    <source>
        <dbReference type="ARBA" id="ARBA00022842"/>
    </source>
</evidence>
<evidence type="ECO:0000256" key="5">
    <source>
        <dbReference type="ARBA" id="ARBA00022723"/>
    </source>
</evidence>
<evidence type="ECO:0000256" key="7">
    <source>
        <dbReference type="ARBA" id="ARBA00022840"/>
    </source>
</evidence>
<keyword evidence="6" id="KW-0547">Nucleotide-binding</keyword>
<keyword evidence="3" id="KW-0808">Transferase</keyword>
<evidence type="ECO:0000313" key="11">
    <source>
        <dbReference type="Proteomes" id="UP001159427"/>
    </source>
</evidence>
<keyword evidence="11" id="KW-1185">Reference proteome</keyword>
<dbReference type="Pfam" id="PF02696">
    <property type="entry name" value="SelO"/>
    <property type="match status" value="2"/>
</dbReference>
<dbReference type="PANTHER" id="PTHR12153">
    <property type="entry name" value="SELENOPROTEIN O"/>
    <property type="match status" value="1"/>
</dbReference>
<evidence type="ECO:0000256" key="2">
    <source>
        <dbReference type="ARBA" id="ARBA00009747"/>
    </source>
</evidence>
<accession>A0ABN8RVJ5</accession>
<evidence type="ECO:0000313" key="10">
    <source>
        <dbReference type="EMBL" id="CAH3182129.1"/>
    </source>
</evidence>
<keyword evidence="4" id="KW-0548">Nucleotidyltransferase</keyword>